<evidence type="ECO:0000256" key="1">
    <source>
        <dbReference type="SAM" id="SignalP"/>
    </source>
</evidence>
<dbReference type="InterPro" id="IPR035923">
    <property type="entry name" value="TT1751-like_sf"/>
</dbReference>
<evidence type="ECO:0000313" key="3">
    <source>
        <dbReference type="EMBL" id="PZW42630.1"/>
    </source>
</evidence>
<evidence type="ECO:0000259" key="2">
    <source>
        <dbReference type="Pfam" id="PF03625"/>
    </source>
</evidence>
<proteinExistence type="predicted"/>
<evidence type="ECO:0000313" key="4">
    <source>
        <dbReference type="Proteomes" id="UP000249542"/>
    </source>
</evidence>
<sequence length="309" mass="33259">MKTLSFYSFLLIAVLFCSACDSDDTKNKNQENNSPQTENIGYVETNKTPLSVYNSIVSSLNANENISIVAEVDHAANAQNAGSSLSFTRTVYFGNPALGTPLMQDNIEAGLDLPQRISVYVDEDGDTVVAYNSIEYIINRHQLGTVSTTDGIANALSNLVNSATGEDVILNAEGSLDSRGVISVSSNNDFVTTYNNIVSTLEGIENISIVAELDHQANAQTVEMNLMPTKLIIFGNPALGTPLMSESKITALDLPQKMLVYQDVNGEVKILYNDPVYIATRHHISSDNPSLVNISEALQNISAAGASEE</sequence>
<dbReference type="SUPFAM" id="SSF103247">
    <property type="entry name" value="TT1751-like"/>
    <property type="match status" value="2"/>
</dbReference>
<dbReference type="Proteomes" id="UP000249542">
    <property type="component" value="Unassembled WGS sequence"/>
</dbReference>
<reference evidence="3 4" key="1">
    <citation type="submission" date="2018-06" db="EMBL/GenBank/DDBJ databases">
        <title>Genomic Encyclopedia of Archaeal and Bacterial Type Strains, Phase II (KMG-II): from individual species to whole genera.</title>
        <authorList>
            <person name="Goeker M."/>
        </authorList>
    </citation>
    <scope>NUCLEOTIDE SEQUENCE [LARGE SCALE GENOMIC DNA]</scope>
    <source>
        <strain evidence="3 4">DSM 15361</strain>
    </source>
</reference>
<dbReference type="PANTHER" id="PTHR38342">
    <property type="entry name" value="SLR5037 PROTEIN"/>
    <property type="match status" value="1"/>
</dbReference>
<feature type="domain" description="DUF302" evidence="2">
    <location>
        <begin position="213"/>
        <end position="275"/>
    </location>
</feature>
<accession>A0A2W7K525</accession>
<feature type="domain" description="DUF302" evidence="2">
    <location>
        <begin position="72"/>
        <end position="133"/>
    </location>
</feature>
<dbReference type="RefSeq" id="WP_111540278.1">
    <property type="nucleotide sequence ID" value="NZ_QKYV01000002.1"/>
</dbReference>
<comment type="caution">
    <text evidence="3">The sequence shown here is derived from an EMBL/GenBank/DDBJ whole genome shotgun (WGS) entry which is preliminary data.</text>
</comment>
<protein>
    <submittedName>
        <fullName evidence="3">Uncharacterized protein (DUF302 family)</fullName>
    </submittedName>
</protein>
<dbReference type="Gene3D" id="3.30.310.70">
    <property type="entry name" value="TT1751-like domain"/>
    <property type="match status" value="2"/>
</dbReference>
<keyword evidence="1" id="KW-0732">Signal</keyword>
<feature type="chain" id="PRO_5016169562" evidence="1">
    <location>
        <begin position="20"/>
        <end position="309"/>
    </location>
</feature>
<dbReference type="PANTHER" id="PTHR38342:SF2">
    <property type="entry name" value="INNER MEMBRANE OR EXPORTED"/>
    <property type="match status" value="1"/>
</dbReference>
<name>A0A2W7K525_9FLAO</name>
<dbReference type="EMBL" id="QKYV01000002">
    <property type="protein sequence ID" value="PZW42630.1"/>
    <property type="molecule type" value="Genomic_DNA"/>
</dbReference>
<organism evidence="3 4">
    <name type="scientific">Mesonia algae</name>
    <dbReference type="NCBI Taxonomy" id="213248"/>
    <lineage>
        <taxon>Bacteria</taxon>
        <taxon>Pseudomonadati</taxon>
        <taxon>Bacteroidota</taxon>
        <taxon>Flavobacteriia</taxon>
        <taxon>Flavobacteriales</taxon>
        <taxon>Flavobacteriaceae</taxon>
        <taxon>Mesonia</taxon>
    </lineage>
</organism>
<dbReference type="InterPro" id="IPR005180">
    <property type="entry name" value="DUF302"/>
</dbReference>
<dbReference type="AlphaFoldDB" id="A0A2W7K525"/>
<gene>
    <name evidence="3" type="ORF">LX95_00946</name>
</gene>
<keyword evidence="4" id="KW-1185">Reference proteome</keyword>
<feature type="signal peptide" evidence="1">
    <location>
        <begin position="1"/>
        <end position="19"/>
    </location>
</feature>
<dbReference type="CDD" id="cd14797">
    <property type="entry name" value="DUF302"/>
    <property type="match status" value="2"/>
</dbReference>
<dbReference type="Pfam" id="PF03625">
    <property type="entry name" value="DUF302"/>
    <property type="match status" value="2"/>
</dbReference>